<dbReference type="EMBL" id="JAGTJQ010000012">
    <property type="protein sequence ID" value="KAH7016049.1"/>
    <property type="molecule type" value="Genomic_DNA"/>
</dbReference>
<sequence length="281" mass="32398">MNSLSTEQKHWILSAVLQLQWLPSIVLNGLCSSNILSQGDLTFQKLNYHQLGRKNVYDSSQERLATFLDTAAKTLEQFHKKLVVLQVDERLSLAIYIPQKIVKSQDYLVHDTVRVFAFPHVKDSPASGGQRPTKKNYRLYCDDNLFQLFENQRSNTWIFIRRGASDDAAYRNTTNQGDRRRQRQSTIESGKNFDDRVSVALNKCSQELQRYIGRVNSNGLLAAEIFVISNRDVESLRCLDLWLNYIETEQVLPLFDEEPRIYSVDNVAGANYEGVSEQTRR</sequence>
<accession>A0A9P8XUB1</accession>
<protein>
    <submittedName>
        <fullName evidence="1">Uncharacterized protein</fullName>
    </submittedName>
</protein>
<reference evidence="1" key="1">
    <citation type="journal article" date="2021" name="Nat. Commun.">
        <title>Genetic determinants of endophytism in the Arabidopsis root mycobiome.</title>
        <authorList>
            <person name="Mesny F."/>
            <person name="Miyauchi S."/>
            <person name="Thiergart T."/>
            <person name="Pickel B."/>
            <person name="Atanasova L."/>
            <person name="Karlsson M."/>
            <person name="Huettel B."/>
            <person name="Barry K.W."/>
            <person name="Haridas S."/>
            <person name="Chen C."/>
            <person name="Bauer D."/>
            <person name="Andreopoulos W."/>
            <person name="Pangilinan J."/>
            <person name="LaButti K."/>
            <person name="Riley R."/>
            <person name="Lipzen A."/>
            <person name="Clum A."/>
            <person name="Drula E."/>
            <person name="Henrissat B."/>
            <person name="Kohler A."/>
            <person name="Grigoriev I.V."/>
            <person name="Martin F.M."/>
            <person name="Hacquard S."/>
        </authorList>
    </citation>
    <scope>NUCLEOTIDE SEQUENCE</scope>
    <source>
        <strain evidence="1">MPI-CAGE-CH-0230</strain>
    </source>
</reference>
<dbReference type="Proteomes" id="UP000756346">
    <property type="component" value="Unassembled WGS sequence"/>
</dbReference>
<name>A0A9P8XUB1_9PEZI</name>
<evidence type="ECO:0000313" key="2">
    <source>
        <dbReference type="Proteomes" id="UP000756346"/>
    </source>
</evidence>
<comment type="caution">
    <text evidence="1">The sequence shown here is derived from an EMBL/GenBank/DDBJ whole genome shotgun (WGS) entry which is preliminary data.</text>
</comment>
<dbReference type="OrthoDB" id="6513042at2759"/>
<dbReference type="RefSeq" id="XP_046005673.1">
    <property type="nucleotide sequence ID" value="XM_046159655.1"/>
</dbReference>
<dbReference type="GeneID" id="70189201"/>
<proteinExistence type="predicted"/>
<evidence type="ECO:0000313" key="1">
    <source>
        <dbReference type="EMBL" id="KAH7016049.1"/>
    </source>
</evidence>
<keyword evidence="2" id="KW-1185">Reference proteome</keyword>
<dbReference type="AlphaFoldDB" id="A0A9P8XUB1"/>
<gene>
    <name evidence="1" type="ORF">B0I36DRAFT_368668</name>
</gene>
<organism evidence="1 2">
    <name type="scientific">Microdochium trichocladiopsis</name>
    <dbReference type="NCBI Taxonomy" id="1682393"/>
    <lineage>
        <taxon>Eukaryota</taxon>
        <taxon>Fungi</taxon>
        <taxon>Dikarya</taxon>
        <taxon>Ascomycota</taxon>
        <taxon>Pezizomycotina</taxon>
        <taxon>Sordariomycetes</taxon>
        <taxon>Xylariomycetidae</taxon>
        <taxon>Xylariales</taxon>
        <taxon>Microdochiaceae</taxon>
        <taxon>Microdochium</taxon>
    </lineage>
</organism>